<dbReference type="AlphaFoldDB" id="A0AA35SUF9"/>
<feature type="domain" description="Putative restriction endonuclease" evidence="1">
    <location>
        <begin position="4"/>
        <end position="171"/>
    </location>
</feature>
<gene>
    <name evidence="2" type="ORF">GBAR_LOCUS20134</name>
</gene>
<dbReference type="SUPFAM" id="SSF52980">
    <property type="entry name" value="Restriction endonuclease-like"/>
    <property type="match status" value="1"/>
</dbReference>
<dbReference type="InterPro" id="IPR012296">
    <property type="entry name" value="Nuclease_put_TT1808"/>
</dbReference>
<dbReference type="InterPro" id="IPR011335">
    <property type="entry name" value="Restrct_endonuc-II-like"/>
</dbReference>
<dbReference type="Pfam" id="PF05685">
    <property type="entry name" value="Uma2"/>
    <property type="match status" value="1"/>
</dbReference>
<proteinExistence type="predicted"/>
<evidence type="ECO:0000259" key="1">
    <source>
        <dbReference type="Pfam" id="PF05685"/>
    </source>
</evidence>
<dbReference type="PANTHER" id="PTHR34107:SF1">
    <property type="entry name" value="SLL0198 PROTEIN"/>
    <property type="match status" value="1"/>
</dbReference>
<sequence length="176" mass="19610">MTAEELLDIPDDGFRYELVRGELVRMAPTKNYHGEIAAYVTGSLVPHVRRNSLGKVYTAEAGFTLASNPAHVRVPDIGFVRLQNIERIGRPDSLWPEPPDLAIEVISPSDRYSDVEEKVFDYLEAGTQMVIVLESRTRTAKVYRSRTDVTVLTEAGMLDGADVVPGWSMPVSEIFD</sequence>
<dbReference type="EMBL" id="CASHTH010002829">
    <property type="protein sequence ID" value="CAI8035884.1"/>
    <property type="molecule type" value="Genomic_DNA"/>
</dbReference>
<dbReference type="InterPro" id="IPR008538">
    <property type="entry name" value="Uma2"/>
</dbReference>
<protein>
    <recommendedName>
        <fullName evidence="1">Putative restriction endonuclease domain-containing protein</fullName>
    </recommendedName>
</protein>
<keyword evidence="3" id="KW-1185">Reference proteome</keyword>
<dbReference type="Proteomes" id="UP001174909">
    <property type="component" value="Unassembled WGS sequence"/>
</dbReference>
<dbReference type="CDD" id="cd06260">
    <property type="entry name" value="DUF820-like"/>
    <property type="match status" value="1"/>
</dbReference>
<dbReference type="PANTHER" id="PTHR34107">
    <property type="entry name" value="SLL0198 PROTEIN-RELATED"/>
    <property type="match status" value="1"/>
</dbReference>
<reference evidence="2" key="1">
    <citation type="submission" date="2023-03" db="EMBL/GenBank/DDBJ databases">
        <authorList>
            <person name="Steffen K."/>
            <person name="Cardenas P."/>
        </authorList>
    </citation>
    <scope>NUCLEOTIDE SEQUENCE</scope>
</reference>
<name>A0AA35SUF9_GEOBA</name>
<dbReference type="GO" id="GO:0006281">
    <property type="term" value="P:DNA repair"/>
    <property type="evidence" value="ECO:0007669"/>
    <property type="project" value="UniProtKB-ARBA"/>
</dbReference>
<organism evidence="2 3">
    <name type="scientific">Geodia barretti</name>
    <name type="common">Barrett's horny sponge</name>
    <dbReference type="NCBI Taxonomy" id="519541"/>
    <lineage>
        <taxon>Eukaryota</taxon>
        <taxon>Metazoa</taxon>
        <taxon>Porifera</taxon>
        <taxon>Demospongiae</taxon>
        <taxon>Heteroscleromorpha</taxon>
        <taxon>Tetractinellida</taxon>
        <taxon>Astrophorina</taxon>
        <taxon>Geodiidae</taxon>
        <taxon>Geodia</taxon>
    </lineage>
</organism>
<dbReference type="Gene3D" id="3.90.1570.10">
    <property type="entry name" value="tt1808, chain A"/>
    <property type="match status" value="1"/>
</dbReference>
<comment type="caution">
    <text evidence="2">The sequence shown here is derived from an EMBL/GenBank/DDBJ whole genome shotgun (WGS) entry which is preliminary data.</text>
</comment>
<evidence type="ECO:0000313" key="2">
    <source>
        <dbReference type="EMBL" id="CAI8035884.1"/>
    </source>
</evidence>
<accession>A0AA35SUF9</accession>
<evidence type="ECO:0000313" key="3">
    <source>
        <dbReference type="Proteomes" id="UP001174909"/>
    </source>
</evidence>